<comment type="caution">
    <text evidence="2">The sequence shown here is derived from an EMBL/GenBank/DDBJ whole genome shotgun (WGS) entry which is preliminary data.</text>
</comment>
<gene>
    <name evidence="2" type="ORF">PFISCL1PPCAC_17774</name>
</gene>
<evidence type="ECO:0000256" key="1">
    <source>
        <dbReference type="SAM" id="MobiDB-lite"/>
    </source>
</evidence>
<keyword evidence="3" id="KW-1185">Reference proteome</keyword>
<organism evidence="2 3">
    <name type="scientific">Pristionchus fissidentatus</name>
    <dbReference type="NCBI Taxonomy" id="1538716"/>
    <lineage>
        <taxon>Eukaryota</taxon>
        <taxon>Metazoa</taxon>
        <taxon>Ecdysozoa</taxon>
        <taxon>Nematoda</taxon>
        <taxon>Chromadorea</taxon>
        <taxon>Rhabditida</taxon>
        <taxon>Rhabditina</taxon>
        <taxon>Diplogasteromorpha</taxon>
        <taxon>Diplogasteroidea</taxon>
        <taxon>Neodiplogasteridae</taxon>
        <taxon>Pristionchus</taxon>
    </lineage>
</organism>
<name>A0AAV5W648_9BILA</name>
<feature type="region of interest" description="Disordered" evidence="1">
    <location>
        <begin position="1"/>
        <end position="67"/>
    </location>
</feature>
<sequence>AEGDGETERKKKKKTPVPRASEVLNDVTDLLTKKMKKRSGEGGALDGEKGDEDEEMEEEEEDDDELAPIKFVPCATRLDTTERLGRILQARNVRYTLALVMAARCDAVEAVQDLFMNPSEVETEATVDRVVGKMADTVNEALADDYLFSVDYKPSF</sequence>
<evidence type="ECO:0000313" key="2">
    <source>
        <dbReference type="EMBL" id="GMT26477.1"/>
    </source>
</evidence>
<feature type="non-terminal residue" evidence="2">
    <location>
        <position position="1"/>
    </location>
</feature>
<reference evidence="2" key="1">
    <citation type="submission" date="2023-10" db="EMBL/GenBank/DDBJ databases">
        <title>Genome assembly of Pristionchus species.</title>
        <authorList>
            <person name="Yoshida K."/>
            <person name="Sommer R.J."/>
        </authorList>
    </citation>
    <scope>NUCLEOTIDE SEQUENCE</scope>
    <source>
        <strain evidence="2">RS5133</strain>
    </source>
</reference>
<dbReference type="EMBL" id="BTSY01000005">
    <property type="protein sequence ID" value="GMT26477.1"/>
    <property type="molecule type" value="Genomic_DNA"/>
</dbReference>
<dbReference type="Proteomes" id="UP001432322">
    <property type="component" value="Unassembled WGS sequence"/>
</dbReference>
<dbReference type="AlphaFoldDB" id="A0AAV5W648"/>
<accession>A0AAV5W648</accession>
<feature type="compositionally biased region" description="Acidic residues" evidence="1">
    <location>
        <begin position="49"/>
        <end position="66"/>
    </location>
</feature>
<protein>
    <submittedName>
        <fullName evidence="2">Uncharacterized protein</fullName>
    </submittedName>
</protein>
<evidence type="ECO:0000313" key="3">
    <source>
        <dbReference type="Proteomes" id="UP001432322"/>
    </source>
</evidence>
<proteinExistence type="predicted"/>